<reference evidence="2" key="1">
    <citation type="submission" date="2022-01" db="EMBL/GenBank/DDBJ databases">
        <authorList>
            <person name="Jo J.-H."/>
            <person name="Im W.-T."/>
        </authorList>
    </citation>
    <scope>NUCLEOTIDE SEQUENCE</scope>
    <source>
        <strain evidence="2">I2-34</strain>
    </source>
</reference>
<dbReference type="InterPro" id="IPR001753">
    <property type="entry name" value="Enoyl-CoA_hydra/iso"/>
</dbReference>
<dbReference type="PANTHER" id="PTHR42964">
    <property type="entry name" value="ENOYL-COA HYDRATASE"/>
    <property type="match status" value="1"/>
</dbReference>
<sequence>MDGILAGTQEESCAGVVRLNWASARSRNAIGAAEAGGLAARLDHHAVLGSTAVVVLGLGQAPFCSGWNLRDLDELRGATVEETRAFFDHGRRLLDAVSNCPQPVIAVVAGAALGFGCSLLSRCDLVLAADDAVFGVPEIRHGFAPATVIPELLATLGPRETAAWALTGDPVPAARAASAGLVHRTFAPRDLESAALELARTMARYEPGALRGTKRLIRDAEDLPRQERRALGVQAAMAGFGGRGQ</sequence>
<evidence type="ECO:0000256" key="1">
    <source>
        <dbReference type="ARBA" id="ARBA00005254"/>
    </source>
</evidence>
<dbReference type="InterPro" id="IPR029045">
    <property type="entry name" value="ClpP/crotonase-like_dom_sf"/>
</dbReference>
<comment type="similarity">
    <text evidence="1">Belongs to the enoyl-CoA hydratase/isomerase family.</text>
</comment>
<organism evidence="2 3">
    <name type="scientific">Arthrobacter hankyongi</name>
    <dbReference type="NCBI Taxonomy" id="2904801"/>
    <lineage>
        <taxon>Bacteria</taxon>
        <taxon>Bacillati</taxon>
        <taxon>Actinomycetota</taxon>
        <taxon>Actinomycetes</taxon>
        <taxon>Micrococcales</taxon>
        <taxon>Micrococcaceae</taxon>
        <taxon>Arthrobacter</taxon>
    </lineage>
</organism>
<evidence type="ECO:0000313" key="3">
    <source>
        <dbReference type="Proteomes" id="UP001165368"/>
    </source>
</evidence>
<dbReference type="CDD" id="cd06558">
    <property type="entry name" value="crotonase-like"/>
    <property type="match status" value="1"/>
</dbReference>
<comment type="caution">
    <text evidence="2">The sequence shown here is derived from an EMBL/GenBank/DDBJ whole genome shotgun (WGS) entry which is preliminary data.</text>
</comment>
<dbReference type="InterPro" id="IPR051683">
    <property type="entry name" value="Enoyl-CoA_Hydratase/Isomerase"/>
</dbReference>
<name>A0ABS9L9M0_9MICC</name>
<dbReference type="Gene3D" id="3.90.226.10">
    <property type="entry name" value="2-enoyl-CoA Hydratase, Chain A, domain 1"/>
    <property type="match status" value="1"/>
</dbReference>
<evidence type="ECO:0000313" key="2">
    <source>
        <dbReference type="EMBL" id="MCG2623387.1"/>
    </source>
</evidence>
<dbReference type="Pfam" id="PF00378">
    <property type="entry name" value="ECH_1"/>
    <property type="match status" value="1"/>
</dbReference>
<gene>
    <name evidence="2" type="ORF">LVY72_15935</name>
</gene>
<keyword evidence="3" id="KW-1185">Reference proteome</keyword>
<proteinExistence type="inferred from homology"/>
<dbReference type="SUPFAM" id="SSF52096">
    <property type="entry name" value="ClpP/crotonase"/>
    <property type="match status" value="1"/>
</dbReference>
<dbReference type="RefSeq" id="WP_237822646.1">
    <property type="nucleotide sequence ID" value="NZ_JAKLTQ010000013.1"/>
</dbReference>
<protein>
    <submittedName>
        <fullName evidence="2">Enoyl-CoA hydratase/isomerase family protein</fullName>
    </submittedName>
</protein>
<accession>A0ABS9L9M0</accession>
<dbReference type="PANTHER" id="PTHR42964:SF1">
    <property type="entry name" value="POLYKETIDE BIOSYNTHESIS ENOYL-COA HYDRATASE PKSH-RELATED"/>
    <property type="match status" value="1"/>
</dbReference>
<dbReference type="Proteomes" id="UP001165368">
    <property type="component" value="Unassembled WGS sequence"/>
</dbReference>
<dbReference type="EMBL" id="JAKLTQ010000013">
    <property type="protein sequence ID" value="MCG2623387.1"/>
    <property type="molecule type" value="Genomic_DNA"/>
</dbReference>